<dbReference type="EMBL" id="MU118249">
    <property type="protein sequence ID" value="KAF9643301.1"/>
    <property type="molecule type" value="Genomic_DNA"/>
</dbReference>
<gene>
    <name evidence="1" type="ORF">BDM02DRAFT_3191897</name>
</gene>
<evidence type="ECO:0000313" key="1">
    <source>
        <dbReference type="EMBL" id="KAF9643301.1"/>
    </source>
</evidence>
<organism evidence="1 2">
    <name type="scientific">Thelephora ganbajun</name>
    <name type="common">Ganba fungus</name>
    <dbReference type="NCBI Taxonomy" id="370292"/>
    <lineage>
        <taxon>Eukaryota</taxon>
        <taxon>Fungi</taxon>
        <taxon>Dikarya</taxon>
        <taxon>Basidiomycota</taxon>
        <taxon>Agaricomycotina</taxon>
        <taxon>Agaricomycetes</taxon>
        <taxon>Thelephorales</taxon>
        <taxon>Thelephoraceae</taxon>
        <taxon>Thelephora</taxon>
    </lineage>
</organism>
<proteinExistence type="predicted"/>
<name>A0ACB6Z100_THEGA</name>
<comment type="caution">
    <text evidence="1">The sequence shown here is derived from an EMBL/GenBank/DDBJ whole genome shotgun (WGS) entry which is preliminary data.</text>
</comment>
<protein>
    <submittedName>
        <fullName evidence="1">Uncharacterized protein</fullName>
    </submittedName>
</protein>
<reference evidence="1" key="2">
    <citation type="journal article" date="2020" name="Nat. Commun.">
        <title>Large-scale genome sequencing of mycorrhizal fungi provides insights into the early evolution of symbiotic traits.</title>
        <authorList>
            <person name="Miyauchi S."/>
            <person name="Kiss E."/>
            <person name="Kuo A."/>
            <person name="Drula E."/>
            <person name="Kohler A."/>
            <person name="Sanchez-Garcia M."/>
            <person name="Morin E."/>
            <person name="Andreopoulos B."/>
            <person name="Barry K.W."/>
            <person name="Bonito G."/>
            <person name="Buee M."/>
            <person name="Carver A."/>
            <person name="Chen C."/>
            <person name="Cichocki N."/>
            <person name="Clum A."/>
            <person name="Culley D."/>
            <person name="Crous P.W."/>
            <person name="Fauchery L."/>
            <person name="Girlanda M."/>
            <person name="Hayes R.D."/>
            <person name="Keri Z."/>
            <person name="LaButti K."/>
            <person name="Lipzen A."/>
            <person name="Lombard V."/>
            <person name="Magnuson J."/>
            <person name="Maillard F."/>
            <person name="Murat C."/>
            <person name="Nolan M."/>
            <person name="Ohm R.A."/>
            <person name="Pangilinan J."/>
            <person name="Pereira M.F."/>
            <person name="Perotto S."/>
            <person name="Peter M."/>
            <person name="Pfister S."/>
            <person name="Riley R."/>
            <person name="Sitrit Y."/>
            <person name="Stielow J.B."/>
            <person name="Szollosi G."/>
            <person name="Zifcakova L."/>
            <person name="Stursova M."/>
            <person name="Spatafora J.W."/>
            <person name="Tedersoo L."/>
            <person name="Vaario L.M."/>
            <person name="Yamada A."/>
            <person name="Yan M."/>
            <person name="Wang P."/>
            <person name="Xu J."/>
            <person name="Bruns T."/>
            <person name="Baldrian P."/>
            <person name="Vilgalys R."/>
            <person name="Dunand C."/>
            <person name="Henrissat B."/>
            <person name="Grigoriev I.V."/>
            <person name="Hibbett D."/>
            <person name="Nagy L.G."/>
            <person name="Martin F.M."/>
        </authorList>
    </citation>
    <scope>NUCLEOTIDE SEQUENCE</scope>
    <source>
        <strain evidence="1">P2</strain>
    </source>
</reference>
<sequence>MAGPPQMPNNFLQYSDPATEIRLPVHLYSRYVNKLHILFRLSPTKRETPSRGISAPTPVSPIIPSDTMTSATNKRTAQASLRVSSEDVQQFSNRIQQVLMSSGSTTFSKTASERNTAFIGLMTYSRGACVHTDELLDALVKTENKIQTRVKIGLNNGMPSHHPPVVFIPPPEESGGSSISSMGHALIPQSNLR</sequence>
<keyword evidence="2" id="KW-1185">Reference proteome</keyword>
<accession>A0ACB6Z100</accession>
<reference evidence="1" key="1">
    <citation type="submission" date="2019-10" db="EMBL/GenBank/DDBJ databases">
        <authorList>
            <consortium name="DOE Joint Genome Institute"/>
            <person name="Kuo A."/>
            <person name="Miyauchi S."/>
            <person name="Kiss E."/>
            <person name="Drula E."/>
            <person name="Kohler A."/>
            <person name="Sanchez-Garcia M."/>
            <person name="Andreopoulos B."/>
            <person name="Barry K.W."/>
            <person name="Bonito G."/>
            <person name="Buee M."/>
            <person name="Carver A."/>
            <person name="Chen C."/>
            <person name="Cichocki N."/>
            <person name="Clum A."/>
            <person name="Culley D."/>
            <person name="Crous P.W."/>
            <person name="Fauchery L."/>
            <person name="Girlanda M."/>
            <person name="Hayes R."/>
            <person name="Keri Z."/>
            <person name="Labutti K."/>
            <person name="Lipzen A."/>
            <person name="Lombard V."/>
            <person name="Magnuson J."/>
            <person name="Maillard F."/>
            <person name="Morin E."/>
            <person name="Murat C."/>
            <person name="Nolan M."/>
            <person name="Ohm R."/>
            <person name="Pangilinan J."/>
            <person name="Pereira M."/>
            <person name="Perotto S."/>
            <person name="Peter M."/>
            <person name="Riley R."/>
            <person name="Sitrit Y."/>
            <person name="Stielow B."/>
            <person name="Szollosi G."/>
            <person name="Zifcakova L."/>
            <person name="Stursova M."/>
            <person name="Spatafora J.W."/>
            <person name="Tedersoo L."/>
            <person name="Vaario L.-M."/>
            <person name="Yamada A."/>
            <person name="Yan M."/>
            <person name="Wang P."/>
            <person name="Xu J."/>
            <person name="Bruns T."/>
            <person name="Baldrian P."/>
            <person name="Vilgalys R."/>
            <person name="Henrissat B."/>
            <person name="Grigoriev I.V."/>
            <person name="Hibbett D."/>
            <person name="Nagy L.G."/>
            <person name="Martin F.M."/>
        </authorList>
    </citation>
    <scope>NUCLEOTIDE SEQUENCE</scope>
    <source>
        <strain evidence="1">P2</strain>
    </source>
</reference>
<dbReference type="Proteomes" id="UP000886501">
    <property type="component" value="Unassembled WGS sequence"/>
</dbReference>
<evidence type="ECO:0000313" key="2">
    <source>
        <dbReference type="Proteomes" id="UP000886501"/>
    </source>
</evidence>